<evidence type="ECO:0000259" key="3">
    <source>
        <dbReference type="PROSITE" id="PS50015"/>
    </source>
</evidence>
<dbReference type="GO" id="GO:0006629">
    <property type="term" value="P:lipid metabolic process"/>
    <property type="evidence" value="ECO:0007669"/>
    <property type="project" value="InterPro"/>
</dbReference>
<dbReference type="InterPro" id="IPR008138">
    <property type="entry name" value="SapB_2"/>
</dbReference>
<feature type="chain" id="PRO_5034144234" description="Saposin B-type domain-containing protein" evidence="2">
    <location>
        <begin position="18"/>
        <end position="153"/>
    </location>
</feature>
<accession>A0A8C3QT25</accession>
<dbReference type="Gene3D" id="1.10.225.10">
    <property type="entry name" value="Saposin-like"/>
    <property type="match status" value="1"/>
</dbReference>
<name>A0A8C3QT25_9PASS</name>
<dbReference type="AlphaFoldDB" id="A0A8C3QT25"/>
<reference evidence="4" key="2">
    <citation type="submission" date="2025-09" db="UniProtKB">
        <authorList>
            <consortium name="Ensembl"/>
        </authorList>
    </citation>
    <scope>IDENTIFICATION</scope>
</reference>
<sequence length="153" mass="16466">MVSIFLLLLLVLGATQATAPSSCQGDPMSWCWDMAIATRCGWEQQCRDLWDSLALGNVAEGDDVADGDGMVQGRGIKCSLCTKVLKKIQALAGDNPDKAAVEAALQKGCQLLGRAMGRLCQRLVKKYQDQITDGLQNGDMPRDICKGMGICRS</sequence>
<dbReference type="InterPro" id="IPR008139">
    <property type="entry name" value="SaposinB_dom"/>
</dbReference>
<keyword evidence="1" id="KW-1015">Disulfide bond</keyword>
<dbReference type="SUPFAM" id="SSF47862">
    <property type="entry name" value="Saposin"/>
    <property type="match status" value="1"/>
</dbReference>
<dbReference type="PROSITE" id="PS50015">
    <property type="entry name" value="SAP_B"/>
    <property type="match status" value="1"/>
</dbReference>
<dbReference type="Ensembl" id="ENSCRFT00000010785.1">
    <property type="protein sequence ID" value="ENSCRFP00000010414.1"/>
    <property type="gene ID" value="ENSCRFG00000008143.1"/>
</dbReference>
<evidence type="ECO:0000256" key="1">
    <source>
        <dbReference type="ARBA" id="ARBA00023157"/>
    </source>
</evidence>
<keyword evidence="5" id="KW-1185">Reference proteome</keyword>
<keyword evidence="2" id="KW-0732">Signal</keyword>
<evidence type="ECO:0000313" key="4">
    <source>
        <dbReference type="Ensembl" id="ENSCRFP00000010414.1"/>
    </source>
</evidence>
<dbReference type="InterPro" id="IPR038847">
    <property type="entry name" value="Granulysin-like"/>
</dbReference>
<feature type="signal peptide" evidence="2">
    <location>
        <begin position="1"/>
        <end position="17"/>
    </location>
</feature>
<dbReference type="Pfam" id="PF03489">
    <property type="entry name" value="SapB_2"/>
    <property type="match status" value="1"/>
</dbReference>
<dbReference type="InterPro" id="IPR007856">
    <property type="entry name" value="SapB_1"/>
</dbReference>
<dbReference type="Proteomes" id="UP000694396">
    <property type="component" value="Unplaced"/>
</dbReference>
<evidence type="ECO:0000313" key="5">
    <source>
        <dbReference type="Proteomes" id="UP000694396"/>
    </source>
</evidence>
<feature type="domain" description="Saposin B-type" evidence="3">
    <location>
        <begin position="74"/>
        <end position="153"/>
    </location>
</feature>
<dbReference type="SMART" id="SM00741">
    <property type="entry name" value="SapB"/>
    <property type="match status" value="1"/>
</dbReference>
<dbReference type="GO" id="GO:0044194">
    <property type="term" value="C:cytolytic granule"/>
    <property type="evidence" value="ECO:0007669"/>
    <property type="project" value="TreeGrafter"/>
</dbReference>
<dbReference type="GO" id="GO:0061844">
    <property type="term" value="P:antimicrobial humoral immune response mediated by antimicrobial peptide"/>
    <property type="evidence" value="ECO:0007669"/>
    <property type="project" value="TreeGrafter"/>
</dbReference>
<dbReference type="GO" id="GO:0031640">
    <property type="term" value="P:killing of cells of another organism"/>
    <property type="evidence" value="ECO:0007669"/>
    <property type="project" value="TreeGrafter"/>
</dbReference>
<dbReference type="Pfam" id="PF05184">
    <property type="entry name" value="SapB_1"/>
    <property type="match status" value="1"/>
</dbReference>
<protein>
    <recommendedName>
        <fullName evidence="3">Saposin B-type domain-containing protein</fullName>
    </recommendedName>
</protein>
<dbReference type="GO" id="GO:0042742">
    <property type="term" value="P:defense response to bacterium"/>
    <property type="evidence" value="ECO:0007669"/>
    <property type="project" value="InterPro"/>
</dbReference>
<organism evidence="4 5">
    <name type="scientific">Cyanoderma ruficeps</name>
    <name type="common">rufous-capped babbler</name>
    <dbReference type="NCBI Taxonomy" id="181631"/>
    <lineage>
        <taxon>Eukaryota</taxon>
        <taxon>Metazoa</taxon>
        <taxon>Chordata</taxon>
        <taxon>Craniata</taxon>
        <taxon>Vertebrata</taxon>
        <taxon>Euteleostomi</taxon>
        <taxon>Archelosauria</taxon>
        <taxon>Archosauria</taxon>
        <taxon>Dinosauria</taxon>
        <taxon>Saurischia</taxon>
        <taxon>Theropoda</taxon>
        <taxon>Coelurosauria</taxon>
        <taxon>Aves</taxon>
        <taxon>Neognathae</taxon>
        <taxon>Neoaves</taxon>
        <taxon>Telluraves</taxon>
        <taxon>Australaves</taxon>
        <taxon>Passeriformes</taxon>
        <taxon>Sylvioidea</taxon>
        <taxon>Timaliidae</taxon>
        <taxon>Cyanoderma</taxon>
    </lineage>
</organism>
<reference evidence="4" key="1">
    <citation type="submission" date="2025-08" db="UniProtKB">
        <authorList>
            <consortium name="Ensembl"/>
        </authorList>
    </citation>
    <scope>IDENTIFICATION</scope>
</reference>
<proteinExistence type="predicted"/>
<evidence type="ECO:0000256" key="2">
    <source>
        <dbReference type="SAM" id="SignalP"/>
    </source>
</evidence>
<dbReference type="PANTHER" id="PTHR15541">
    <property type="entry name" value="GRANULYSIN RELATED"/>
    <property type="match status" value="1"/>
</dbReference>
<dbReference type="PANTHER" id="PTHR15541:SF2">
    <property type="entry name" value="GRANULYSIN"/>
    <property type="match status" value="1"/>
</dbReference>
<dbReference type="InterPro" id="IPR011001">
    <property type="entry name" value="Saposin-like"/>
</dbReference>